<feature type="domain" description="SLH" evidence="3">
    <location>
        <begin position="781"/>
        <end position="833"/>
    </location>
</feature>
<dbReference type="SMART" id="SM00710">
    <property type="entry name" value="PbH1"/>
    <property type="match status" value="11"/>
</dbReference>
<dbReference type="Pfam" id="PF00395">
    <property type="entry name" value="SLH"/>
    <property type="match status" value="3"/>
</dbReference>
<feature type="chain" id="PRO_5009533723" description="SLH domain-containing protein" evidence="2">
    <location>
        <begin position="26"/>
        <end position="833"/>
    </location>
</feature>
<dbReference type="PANTHER" id="PTHR43308:SF5">
    <property type="entry name" value="S-LAYER PROTEIN _ PEPTIDOGLYCAN ENDO-BETA-N-ACETYLGLUCOSAMINIDASE"/>
    <property type="match status" value="1"/>
</dbReference>
<feature type="signal peptide" evidence="2">
    <location>
        <begin position="1"/>
        <end position="25"/>
    </location>
</feature>
<evidence type="ECO:0000313" key="4">
    <source>
        <dbReference type="EMBL" id="OGM11050.1"/>
    </source>
</evidence>
<dbReference type="InterPro" id="IPR008969">
    <property type="entry name" value="CarboxyPept-like_regulatory"/>
</dbReference>
<dbReference type="Pfam" id="PF13620">
    <property type="entry name" value="CarboxypepD_reg"/>
    <property type="match status" value="1"/>
</dbReference>
<dbReference type="SUPFAM" id="SSF51126">
    <property type="entry name" value="Pectin lyase-like"/>
    <property type="match status" value="2"/>
</dbReference>
<dbReference type="Pfam" id="PF05048">
    <property type="entry name" value="NosD"/>
    <property type="match status" value="1"/>
</dbReference>
<dbReference type="InterPro" id="IPR006633">
    <property type="entry name" value="Carb-bd_sugar_hydrolysis-dom"/>
</dbReference>
<dbReference type="Pfam" id="PF13229">
    <property type="entry name" value="Beta_helix"/>
    <property type="match status" value="1"/>
</dbReference>
<dbReference type="SMART" id="SM00722">
    <property type="entry name" value="CASH"/>
    <property type="match status" value="2"/>
</dbReference>
<dbReference type="Gene3D" id="2.60.40.1120">
    <property type="entry name" value="Carboxypeptidase-like, regulatory domain"/>
    <property type="match status" value="1"/>
</dbReference>
<comment type="caution">
    <text evidence="4">The sequence shown here is derived from an EMBL/GenBank/DDBJ whole genome shotgun (WGS) entry which is preliminary data.</text>
</comment>
<sequence length="833" mass="89300">LITKITVSIILFLIAICFASSTAFASELLVNGGFETGDSTGWNLVNSSITNEDAHSGTFSLKLSGQESQAFQEINPPTGANRLTFWVKCASGSSCYIGLGVEFEVEFPPPVDPGIPAACAGGSGGGQILTNEWTKFVFYPDNNCLLKSIRINVTGSETLIDDILLYSSVHNINKSTNYTTIQAAIDDANPGDEIHVDSGTYYENVNVTKQLTLRGIGMPVVDARGSGSAITLSADGITLEGFTAIRADSFPEAGLKVRSKNNTLISNTASNNEDGINLDYLSNNNTLIGNTVNSNNEDGIGLWYSSNNMLIGNNASDNAVGGIGLSSSSNNTLIGNNVSNNSVGICLSSSNNTLIGNNVSNNKYSGISLDHSSNSALIGNNASNDSFGIFMSYSSNNTLIGNTANSNNAVGIYLHSSSNNSMSENTASNSGGGIYLDFSSNNNTLSGNNASDNNYDGISLQSSSNNILIGNNVSNNYYGIYLDSSSNNTIYNNIFNNTNEAQFYGLNINTWNTNRQSGTNIMGGPYLGGNFWGKPDGTGFSQTCEDDNGDGICNESYVLDANNIDYLPLSINFTSTPTMITGTVTNATDGSPIPGALVNLSNSQNNITITDGAYIINSVPIGSYFITTTAAEYAPNITSINVTEGINIKNILLEECRNDFFTDINCGYWGYAYIKYLYDHGVTTGYPDGTFRPENQITRAETATFVVRAMNLTYTGEIPNFPDVQTSHWAYLYIMAAKEAGIISGYPDGTFKPDNLVTRAEISTMITRARGWSFTDVFSDFPDVPPTHWSYPYVMAVKEKGVVGGYPDGTFKPDTQATRAENSVMISKMMLWY</sequence>
<feature type="non-terminal residue" evidence="4">
    <location>
        <position position="1"/>
    </location>
</feature>
<dbReference type="InterPro" id="IPR001119">
    <property type="entry name" value="SLH_dom"/>
</dbReference>
<dbReference type="Proteomes" id="UP000177053">
    <property type="component" value="Unassembled WGS sequence"/>
</dbReference>
<dbReference type="InterPro" id="IPR039448">
    <property type="entry name" value="Beta_helix"/>
</dbReference>
<accession>A0A1F7X7J9</accession>
<feature type="domain" description="SLH" evidence="3">
    <location>
        <begin position="657"/>
        <end position="716"/>
    </location>
</feature>
<dbReference type="InterPro" id="IPR006626">
    <property type="entry name" value="PbH1"/>
</dbReference>
<dbReference type="InterPro" id="IPR022441">
    <property type="entry name" value="Para_beta_helix_rpt-2"/>
</dbReference>
<dbReference type="InterPro" id="IPR011050">
    <property type="entry name" value="Pectin_lyase_fold/virulence"/>
</dbReference>
<reference evidence="4 5" key="1">
    <citation type="journal article" date="2016" name="Nat. Commun.">
        <title>Thousands of microbial genomes shed light on interconnected biogeochemical processes in an aquifer system.</title>
        <authorList>
            <person name="Anantharaman K."/>
            <person name="Brown C.T."/>
            <person name="Hug L.A."/>
            <person name="Sharon I."/>
            <person name="Castelle C.J."/>
            <person name="Probst A.J."/>
            <person name="Thomas B.C."/>
            <person name="Singh A."/>
            <person name="Wilkins M.J."/>
            <person name="Karaoz U."/>
            <person name="Brodie E.L."/>
            <person name="Williams K.H."/>
            <person name="Hubbard S.S."/>
            <person name="Banfield J.F."/>
        </authorList>
    </citation>
    <scope>NUCLEOTIDE SEQUENCE [LARGE SCALE GENOMIC DNA]</scope>
</reference>
<dbReference type="Gene3D" id="2.60.120.260">
    <property type="entry name" value="Galactose-binding domain-like"/>
    <property type="match status" value="1"/>
</dbReference>
<dbReference type="SUPFAM" id="SSF49464">
    <property type="entry name" value="Carboxypeptidase regulatory domain-like"/>
    <property type="match status" value="1"/>
</dbReference>
<evidence type="ECO:0000256" key="2">
    <source>
        <dbReference type="SAM" id="SignalP"/>
    </source>
</evidence>
<keyword evidence="2" id="KW-0732">Signal</keyword>
<organism evidence="4 5">
    <name type="scientific">Candidatus Woesebacteria bacterium RBG_16_34_12</name>
    <dbReference type="NCBI Taxonomy" id="1802480"/>
    <lineage>
        <taxon>Bacteria</taxon>
        <taxon>Candidatus Woeseibacteriota</taxon>
    </lineage>
</organism>
<feature type="domain" description="SLH" evidence="3">
    <location>
        <begin position="717"/>
        <end position="780"/>
    </location>
</feature>
<name>A0A1F7X7J9_9BACT</name>
<dbReference type="PROSITE" id="PS51272">
    <property type="entry name" value="SLH"/>
    <property type="match status" value="3"/>
</dbReference>
<keyword evidence="1" id="KW-0677">Repeat</keyword>
<dbReference type="EMBL" id="MGFS01000026">
    <property type="protein sequence ID" value="OGM11050.1"/>
    <property type="molecule type" value="Genomic_DNA"/>
</dbReference>
<proteinExistence type="predicted"/>
<evidence type="ECO:0000313" key="5">
    <source>
        <dbReference type="Proteomes" id="UP000177053"/>
    </source>
</evidence>
<dbReference type="PANTHER" id="PTHR43308">
    <property type="entry name" value="OUTER MEMBRANE PROTEIN ALPHA-RELATED"/>
    <property type="match status" value="1"/>
</dbReference>
<dbReference type="Gene3D" id="2.160.20.10">
    <property type="entry name" value="Single-stranded right-handed beta-helix, Pectin lyase-like"/>
    <property type="match status" value="2"/>
</dbReference>
<gene>
    <name evidence="4" type="ORF">A2Z22_03605</name>
</gene>
<evidence type="ECO:0000259" key="3">
    <source>
        <dbReference type="PROSITE" id="PS51272"/>
    </source>
</evidence>
<dbReference type="InterPro" id="IPR051465">
    <property type="entry name" value="Cell_Envelope_Struct_Comp"/>
</dbReference>
<evidence type="ECO:0000256" key="1">
    <source>
        <dbReference type="ARBA" id="ARBA00022737"/>
    </source>
</evidence>
<dbReference type="AlphaFoldDB" id="A0A1F7X7J9"/>
<protein>
    <recommendedName>
        <fullName evidence="3">SLH domain-containing protein</fullName>
    </recommendedName>
</protein>
<dbReference type="InterPro" id="IPR007742">
    <property type="entry name" value="NosD_dom"/>
</dbReference>
<dbReference type="InterPro" id="IPR012334">
    <property type="entry name" value="Pectin_lyas_fold"/>
</dbReference>
<dbReference type="NCBIfam" id="TIGR03804">
    <property type="entry name" value="para_beta_helix"/>
    <property type="match status" value="7"/>
</dbReference>